<keyword evidence="2" id="KW-1185">Reference proteome</keyword>
<protein>
    <submittedName>
        <fullName evidence="1">Uncharacterized protein</fullName>
    </submittedName>
</protein>
<dbReference type="EMBL" id="LUUB01000079">
    <property type="protein sequence ID" value="OAF05491.1"/>
    <property type="molecule type" value="Genomic_DNA"/>
</dbReference>
<dbReference type="OrthoDB" id="6946246at2"/>
<name>A0A176YFU3_9BRAD</name>
<evidence type="ECO:0000313" key="1">
    <source>
        <dbReference type="EMBL" id="OAF05491.1"/>
    </source>
</evidence>
<gene>
    <name evidence="1" type="ORF">AYJ54_00870</name>
</gene>
<dbReference type="STRING" id="1505087.AYJ54_00870"/>
<dbReference type="Proteomes" id="UP000076959">
    <property type="component" value="Unassembled WGS sequence"/>
</dbReference>
<sequence>MKKEVQIEAKVLKVHCKVSDMFTASLVDQNGDEIFDQEDGYVPGFMPGDHYGDYVILDIDLDTGKILNWKPPTAKAIEEWINRD</sequence>
<reference evidence="1 2" key="1">
    <citation type="submission" date="2016-03" db="EMBL/GenBank/DDBJ databases">
        <title>Draft Genome Sequence of the Strain BR 10245 (Bradyrhizobium sp.) isolated from nodules of Centrolobium paraense.</title>
        <authorList>
            <person name="Simoes-Araujo J.L.Sr."/>
            <person name="Barauna A.C."/>
            <person name="Silva K."/>
            <person name="Zilli J.E."/>
        </authorList>
    </citation>
    <scope>NUCLEOTIDE SEQUENCE [LARGE SCALE GENOMIC DNA]</scope>
    <source>
        <strain evidence="1 2">BR 10245</strain>
    </source>
</reference>
<comment type="caution">
    <text evidence="1">The sequence shown here is derived from an EMBL/GenBank/DDBJ whole genome shotgun (WGS) entry which is preliminary data.</text>
</comment>
<evidence type="ECO:0000313" key="2">
    <source>
        <dbReference type="Proteomes" id="UP000076959"/>
    </source>
</evidence>
<accession>A0A176YFU3</accession>
<organism evidence="1 2">
    <name type="scientific">Bradyrhizobium centrolobii</name>
    <dbReference type="NCBI Taxonomy" id="1505087"/>
    <lineage>
        <taxon>Bacteria</taxon>
        <taxon>Pseudomonadati</taxon>
        <taxon>Pseudomonadota</taxon>
        <taxon>Alphaproteobacteria</taxon>
        <taxon>Hyphomicrobiales</taxon>
        <taxon>Nitrobacteraceae</taxon>
        <taxon>Bradyrhizobium</taxon>
    </lineage>
</organism>
<dbReference type="AlphaFoldDB" id="A0A176YFU3"/>
<proteinExistence type="predicted"/>